<dbReference type="GO" id="GO:0004674">
    <property type="term" value="F:protein serine/threonine kinase activity"/>
    <property type="evidence" value="ECO:0007669"/>
    <property type="project" value="UniProtKB-KW"/>
</dbReference>
<proteinExistence type="predicted"/>
<evidence type="ECO:0000313" key="4">
    <source>
        <dbReference type="EMBL" id="KAB1148022.1"/>
    </source>
</evidence>
<evidence type="ECO:0000259" key="3">
    <source>
        <dbReference type="Pfam" id="PF13581"/>
    </source>
</evidence>
<sequence length="155" mass="16888">MGADRVHGPGNSSTAGTQKTGLASEENLMRTTRFAGELRNVTGARLAAEGFLRDLARAEPPAAPEYWDDILLVVTELAANAVQYAPGPFELRMRRTFDGVHVVMHDTSTTPPAPRPFHPKRGDGGIGWHLIHTLCHQVSVVTNDSGKEIHAFLPW</sequence>
<dbReference type="PANTHER" id="PTHR35526">
    <property type="entry name" value="ANTI-SIGMA-F FACTOR RSBW-RELATED"/>
    <property type="match status" value="1"/>
</dbReference>
<organism evidence="4 5">
    <name type="scientific">Streptomyces luteolifulvus</name>
    <dbReference type="NCBI Taxonomy" id="2615112"/>
    <lineage>
        <taxon>Bacteria</taxon>
        <taxon>Bacillati</taxon>
        <taxon>Actinomycetota</taxon>
        <taxon>Actinomycetes</taxon>
        <taxon>Kitasatosporales</taxon>
        <taxon>Streptomycetaceae</taxon>
        <taxon>Streptomyces</taxon>
    </lineage>
</organism>
<keyword evidence="5" id="KW-1185">Reference proteome</keyword>
<accession>A0A6H9V467</accession>
<dbReference type="GO" id="GO:0005524">
    <property type="term" value="F:ATP binding"/>
    <property type="evidence" value="ECO:0007669"/>
    <property type="project" value="UniProtKB-KW"/>
</dbReference>
<dbReference type="InterPro" id="IPR036890">
    <property type="entry name" value="HATPase_C_sf"/>
</dbReference>
<keyword evidence="1" id="KW-0808">Transferase</keyword>
<dbReference type="InterPro" id="IPR003594">
    <property type="entry name" value="HATPase_dom"/>
</dbReference>
<gene>
    <name evidence="4" type="ORF">F7R91_08865</name>
</gene>
<keyword evidence="4" id="KW-0547">Nucleotide-binding</keyword>
<evidence type="ECO:0000256" key="2">
    <source>
        <dbReference type="SAM" id="MobiDB-lite"/>
    </source>
</evidence>
<evidence type="ECO:0000256" key="1">
    <source>
        <dbReference type="ARBA" id="ARBA00022527"/>
    </source>
</evidence>
<keyword evidence="1" id="KW-0723">Serine/threonine-protein kinase</keyword>
<evidence type="ECO:0000313" key="5">
    <source>
        <dbReference type="Proteomes" id="UP000442707"/>
    </source>
</evidence>
<reference evidence="4 5" key="1">
    <citation type="submission" date="2019-09" db="EMBL/GenBank/DDBJ databases">
        <title>Screening of Novel Bioactive Compounds from Soil-Associated.</title>
        <authorList>
            <person name="Zhao S."/>
        </authorList>
    </citation>
    <scope>NUCLEOTIDE SEQUENCE [LARGE SCALE GENOMIC DNA]</scope>
    <source>
        <strain evidence="4 5">HIT-DPA4</strain>
    </source>
</reference>
<protein>
    <submittedName>
        <fullName evidence="4">ATP-binding protein</fullName>
    </submittedName>
</protein>
<dbReference type="Gene3D" id="3.30.565.10">
    <property type="entry name" value="Histidine kinase-like ATPase, C-terminal domain"/>
    <property type="match status" value="1"/>
</dbReference>
<dbReference type="AlphaFoldDB" id="A0A6H9V467"/>
<feature type="compositionally biased region" description="Polar residues" evidence="2">
    <location>
        <begin position="10"/>
        <end position="21"/>
    </location>
</feature>
<keyword evidence="1" id="KW-0418">Kinase</keyword>
<dbReference type="PANTHER" id="PTHR35526:SF3">
    <property type="entry name" value="ANTI-SIGMA-F FACTOR RSBW"/>
    <property type="match status" value="1"/>
</dbReference>
<feature type="region of interest" description="Disordered" evidence="2">
    <location>
        <begin position="1"/>
        <end position="26"/>
    </location>
</feature>
<comment type="caution">
    <text evidence="4">The sequence shown here is derived from an EMBL/GenBank/DDBJ whole genome shotgun (WGS) entry which is preliminary data.</text>
</comment>
<dbReference type="SUPFAM" id="SSF55874">
    <property type="entry name" value="ATPase domain of HSP90 chaperone/DNA topoisomerase II/histidine kinase"/>
    <property type="match status" value="1"/>
</dbReference>
<name>A0A6H9V467_9ACTN</name>
<dbReference type="InterPro" id="IPR050267">
    <property type="entry name" value="Anti-sigma-factor_SerPK"/>
</dbReference>
<dbReference type="EMBL" id="VZRB01000005">
    <property type="protein sequence ID" value="KAB1148022.1"/>
    <property type="molecule type" value="Genomic_DNA"/>
</dbReference>
<dbReference type="CDD" id="cd16936">
    <property type="entry name" value="HATPase_RsbW-like"/>
    <property type="match status" value="1"/>
</dbReference>
<keyword evidence="4" id="KW-0067">ATP-binding</keyword>
<feature type="domain" description="Histidine kinase/HSP90-like ATPase" evidence="3">
    <location>
        <begin position="38"/>
        <end position="149"/>
    </location>
</feature>
<dbReference type="Pfam" id="PF13581">
    <property type="entry name" value="HATPase_c_2"/>
    <property type="match status" value="1"/>
</dbReference>
<dbReference type="Proteomes" id="UP000442707">
    <property type="component" value="Unassembled WGS sequence"/>
</dbReference>